<dbReference type="HOGENOM" id="CLU_1991002_0_0_10"/>
<name>A4CNT9_ROBBH</name>
<protein>
    <submittedName>
        <fullName evidence="1">Uncharacterized protein</fullName>
    </submittedName>
</protein>
<dbReference type="STRING" id="313596.RB2501_00731"/>
<dbReference type="KEGG" id="rbi:RB2501_00731"/>
<gene>
    <name evidence="1" type="ordered locus">RB2501_00731</name>
</gene>
<organism evidence="1 2">
    <name type="scientific">Robiginitalea biformata (strain ATCC BAA-864 / DSM 15991 / KCTC 12146 / HTCC2501)</name>
    <dbReference type="NCBI Taxonomy" id="313596"/>
    <lineage>
        <taxon>Bacteria</taxon>
        <taxon>Pseudomonadati</taxon>
        <taxon>Bacteroidota</taxon>
        <taxon>Flavobacteriia</taxon>
        <taxon>Flavobacteriales</taxon>
        <taxon>Flavobacteriaceae</taxon>
        <taxon>Robiginitalea</taxon>
    </lineage>
</organism>
<reference evidence="1 2" key="1">
    <citation type="journal article" date="2009" name="J. Bacteriol.">
        <title>Complete genome sequence of Robiginitalea biformata HTCC2501.</title>
        <authorList>
            <person name="Oh H.M."/>
            <person name="Giovannoni S.J."/>
            <person name="Lee K."/>
            <person name="Ferriera S."/>
            <person name="Johnson J."/>
            <person name="Cho J.C."/>
        </authorList>
    </citation>
    <scope>NUCLEOTIDE SEQUENCE [LARGE SCALE GENOMIC DNA]</scope>
    <source>
        <strain evidence="2">ATCC BAA-864 / HTCC2501 / KCTC 12146</strain>
    </source>
</reference>
<dbReference type="AlphaFoldDB" id="A4CNT9"/>
<dbReference type="EMBL" id="CP001712">
    <property type="protein sequence ID" value="EAR14556.1"/>
    <property type="molecule type" value="Genomic_DNA"/>
</dbReference>
<dbReference type="RefSeq" id="WP_015755344.1">
    <property type="nucleotide sequence ID" value="NC_013222.1"/>
</dbReference>
<keyword evidence="2" id="KW-1185">Reference proteome</keyword>
<proteinExistence type="predicted"/>
<evidence type="ECO:0000313" key="2">
    <source>
        <dbReference type="Proteomes" id="UP000009049"/>
    </source>
</evidence>
<sequence>MPYDLSFQVRPDYVTAELSVKIAPGQELKEAMERWEAIARICRENNRDKVLVVMSFNGSYGMETKFKLAKGASSIGWTPNLKLAVVIPDPDRFSEQLFTETALNNLGYEMKLFLKKRPAKKWLLG</sequence>
<dbReference type="OrthoDB" id="1447648at2"/>
<evidence type="ECO:0000313" key="1">
    <source>
        <dbReference type="EMBL" id="EAR14556.1"/>
    </source>
</evidence>
<accession>A4CNT9</accession>
<dbReference type="Proteomes" id="UP000009049">
    <property type="component" value="Chromosome"/>
</dbReference>
<dbReference type="eggNOG" id="ENOG502ZHT8">
    <property type="taxonomic scope" value="Bacteria"/>
</dbReference>